<keyword evidence="13" id="KW-1185">Reference proteome</keyword>
<dbReference type="AlphaFoldDB" id="A0A3E2NPJ1"/>
<keyword evidence="5" id="KW-0997">Cell inner membrane</keyword>
<dbReference type="InterPro" id="IPR037682">
    <property type="entry name" value="TonB_C"/>
</dbReference>
<feature type="domain" description="TonB C-terminal" evidence="11">
    <location>
        <begin position="150"/>
        <end position="247"/>
    </location>
</feature>
<dbReference type="GO" id="GO:0098797">
    <property type="term" value="C:plasma membrane protein complex"/>
    <property type="evidence" value="ECO:0007669"/>
    <property type="project" value="TreeGrafter"/>
</dbReference>
<dbReference type="GO" id="GO:0031992">
    <property type="term" value="F:energy transducer activity"/>
    <property type="evidence" value="ECO:0007669"/>
    <property type="project" value="TreeGrafter"/>
</dbReference>
<evidence type="ECO:0000256" key="1">
    <source>
        <dbReference type="ARBA" id="ARBA00004383"/>
    </source>
</evidence>
<dbReference type="EMBL" id="QWDE01000002">
    <property type="protein sequence ID" value="RFZ82810.1"/>
    <property type="molecule type" value="Genomic_DNA"/>
</dbReference>
<dbReference type="GO" id="GO:0015031">
    <property type="term" value="P:protein transport"/>
    <property type="evidence" value="ECO:0007669"/>
    <property type="project" value="UniProtKB-KW"/>
</dbReference>
<dbReference type="PANTHER" id="PTHR33446:SF2">
    <property type="entry name" value="PROTEIN TONB"/>
    <property type="match status" value="1"/>
</dbReference>
<dbReference type="OrthoDB" id="649093at2"/>
<comment type="subcellular location">
    <subcellularLocation>
        <location evidence="1">Cell inner membrane</location>
        <topology evidence="1">Single-pass membrane protein</topology>
        <orientation evidence="1">Periplasmic side</orientation>
    </subcellularLocation>
</comment>
<evidence type="ECO:0000313" key="12">
    <source>
        <dbReference type="EMBL" id="RFZ82810.1"/>
    </source>
</evidence>
<keyword evidence="6" id="KW-0812">Transmembrane</keyword>
<evidence type="ECO:0000256" key="7">
    <source>
        <dbReference type="ARBA" id="ARBA00022927"/>
    </source>
</evidence>
<reference evidence="12 13" key="1">
    <citation type="submission" date="2018-08" db="EMBL/GenBank/DDBJ databases">
        <title>Mucilaginibacter terrae sp. nov., isolated from manganese diggings.</title>
        <authorList>
            <person name="Huang Y."/>
            <person name="Zhou Z."/>
        </authorList>
    </citation>
    <scope>NUCLEOTIDE SEQUENCE [LARGE SCALE GENOMIC DNA]</scope>
    <source>
        <strain evidence="12 13">ZH6</strain>
    </source>
</reference>
<dbReference type="Gene3D" id="3.30.1150.10">
    <property type="match status" value="1"/>
</dbReference>
<evidence type="ECO:0000256" key="4">
    <source>
        <dbReference type="ARBA" id="ARBA00022475"/>
    </source>
</evidence>
<dbReference type="Proteomes" id="UP000260823">
    <property type="component" value="Unassembled WGS sequence"/>
</dbReference>
<dbReference type="GO" id="GO:0055085">
    <property type="term" value="P:transmembrane transport"/>
    <property type="evidence" value="ECO:0007669"/>
    <property type="project" value="InterPro"/>
</dbReference>
<keyword evidence="9" id="KW-0472">Membrane</keyword>
<dbReference type="NCBIfam" id="TIGR01352">
    <property type="entry name" value="tonB_Cterm"/>
    <property type="match status" value="1"/>
</dbReference>
<comment type="caution">
    <text evidence="12">The sequence shown here is derived from an EMBL/GenBank/DDBJ whole genome shotgun (WGS) entry which is preliminary data.</text>
</comment>
<dbReference type="InterPro" id="IPR006260">
    <property type="entry name" value="TonB/TolA_C"/>
</dbReference>
<dbReference type="SUPFAM" id="SSF74653">
    <property type="entry name" value="TolA/TonB C-terminal domain"/>
    <property type="match status" value="1"/>
</dbReference>
<organism evidence="12 13">
    <name type="scientific">Mucilaginibacter terrenus</name>
    <dbReference type="NCBI Taxonomy" id="2482727"/>
    <lineage>
        <taxon>Bacteria</taxon>
        <taxon>Pseudomonadati</taxon>
        <taxon>Bacteroidota</taxon>
        <taxon>Sphingobacteriia</taxon>
        <taxon>Sphingobacteriales</taxon>
        <taxon>Sphingobacteriaceae</taxon>
        <taxon>Mucilaginibacter</taxon>
    </lineage>
</organism>
<accession>A0A3E2NPJ1</accession>
<dbReference type="PROSITE" id="PS52015">
    <property type="entry name" value="TONB_CTD"/>
    <property type="match status" value="1"/>
</dbReference>
<feature type="signal peptide" evidence="10">
    <location>
        <begin position="1"/>
        <end position="20"/>
    </location>
</feature>
<evidence type="ECO:0000256" key="2">
    <source>
        <dbReference type="ARBA" id="ARBA00006555"/>
    </source>
</evidence>
<dbReference type="SUPFAM" id="SSF82185">
    <property type="entry name" value="Histone H3 K4-specific methyltransferase SET7/9 N-terminal domain"/>
    <property type="match status" value="1"/>
</dbReference>
<dbReference type="Pfam" id="PF03544">
    <property type="entry name" value="TonB_C"/>
    <property type="match status" value="1"/>
</dbReference>
<protein>
    <submittedName>
        <fullName evidence="12">Energy transducer TonB</fullName>
    </submittedName>
</protein>
<keyword evidence="8" id="KW-1133">Transmembrane helix</keyword>
<evidence type="ECO:0000256" key="10">
    <source>
        <dbReference type="SAM" id="SignalP"/>
    </source>
</evidence>
<proteinExistence type="inferred from homology"/>
<comment type="similarity">
    <text evidence="2">Belongs to the TonB family.</text>
</comment>
<evidence type="ECO:0000313" key="13">
    <source>
        <dbReference type="Proteomes" id="UP000260823"/>
    </source>
</evidence>
<evidence type="ECO:0000259" key="11">
    <source>
        <dbReference type="PROSITE" id="PS52015"/>
    </source>
</evidence>
<evidence type="ECO:0000256" key="6">
    <source>
        <dbReference type="ARBA" id="ARBA00022692"/>
    </source>
</evidence>
<name>A0A3E2NPJ1_9SPHI</name>
<keyword evidence="10" id="KW-0732">Signal</keyword>
<dbReference type="PANTHER" id="PTHR33446">
    <property type="entry name" value="PROTEIN TONB-RELATED"/>
    <property type="match status" value="1"/>
</dbReference>
<evidence type="ECO:0000256" key="8">
    <source>
        <dbReference type="ARBA" id="ARBA00022989"/>
    </source>
</evidence>
<keyword evidence="3" id="KW-0813">Transport</keyword>
<evidence type="ECO:0000256" key="3">
    <source>
        <dbReference type="ARBA" id="ARBA00022448"/>
    </source>
</evidence>
<feature type="chain" id="PRO_5017682106" evidence="10">
    <location>
        <begin position="21"/>
        <end position="262"/>
    </location>
</feature>
<keyword evidence="4" id="KW-1003">Cell membrane</keyword>
<sequence>MQMKSVTSIILLFISPIVFAQTKRVTRETPQGTVKYFVLKSDKKIKTGSYEIYAENGPSVTVRGFYKDDLKDSLWQFFAQQKLVAEEHYKNGNKCDIWTGYNRGFERLKYDPVKNDLSLYIPAKMDSMFNITPLGMPPGAVLERHPIYLGGNYTIAYLLASNIRYPATARTQNKQGELTLTLSIDEEGNMANCFIKDKLGYGLDNEVLRVAQMLPGSWVPAMAGGKKVAAQIDIPIAFELNATEPRAHKPGQIVISAFSVMR</sequence>
<gene>
    <name evidence="12" type="ORF">DYU05_11640</name>
</gene>
<dbReference type="InterPro" id="IPR051045">
    <property type="entry name" value="TonB-dependent_transducer"/>
</dbReference>
<evidence type="ECO:0000256" key="5">
    <source>
        <dbReference type="ARBA" id="ARBA00022519"/>
    </source>
</evidence>
<keyword evidence="7" id="KW-0653">Protein transport</keyword>
<evidence type="ECO:0000256" key="9">
    <source>
        <dbReference type="ARBA" id="ARBA00023136"/>
    </source>
</evidence>
<dbReference type="Gene3D" id="2.20.110.10">
    <property type="entry name" value="Histone H3 K4-specific methyltransferase SET7/9 N-terminal domain"/>
    <property type="match status" value="1"/>
</dbReference>